<evidence type="ECO:0000256" key="3">
    <source>
        <dbReference type="RuleBase" id="RU362103"/>
    </source>
</evidence>
<comment type="similarity">
    <text evidence="1 3">Belongs to the lysophospholipase family.</text>
</comment>
<evidence type="ECO:0000313" key="7">
    <source>
        <dbReference type="EMBL" id="OZJ03601.1"/>
    </source>
</evidence>
<keyword evidence="8" id="KW-1185">Reference proteome</keyword>
<evidence type="ECO:0000256" key="2">
    <source>
        <dbReference type="PROSITE-ProRule" id="PRU00555"/>
    </source>
</evidence>
<dbReference type="PANTHER" id="PTHR39463">
    <property type="entry name" value="MEDUSA"/>
    <property type="match status" value="1"/>
</dbReference>
<dbReference type="EMBL" id="MVBO01000077">
    <property type="protein sequence ID" value="OZJ03601.1"/>
    <property type="molecule type" value="Genomic_DNA"/>
</dbReference>
<dbReference type="OrthoDB" id="1751210at2759"/>
<feature type="compositionally biased region" description="Polar residues" evidence="4">
    <location>
        <begin position="1072"/>
        <end position="1101"/>
    </location>
</feature>
<dbReference type="Pfam" id="PF01735">
    <property type="entry name" value="PLA2_B"/>
    <property type="match status" value="2"/>
</dbReference>
<dbReference type="Pfam" id="PF00722">
    <property type="entry name" value="Glyco_hydro_16"/>
    <property type="match status" value="1"/>
</dbReference>
<dbReference type="SMART" id="SM00022">
    <property type="entry name" value="PLAc"/>
    <property type="match status" value="1"/>
</dbReference>
<feature type="region of interest" description="Disordered" evidence="4">
    <location>
        <begin position="1723"/>
        <end position="1821"/>
    </location>
</feature>
<feature type="domain" description="PLA2c" evidence="5">
    <location>
        <begin position="489"/>
        <end position="1103"/>
    </location>
</feature>
<keyword evidence="2 3" id="KW-0442">Lipid degradation</keyword>
<dbReference type="Gene3D" id="2.60.120.200">
    <property type="match status" value="1"/>
</dbReference>
<dbReference type="PROSITE" id="PS51762">
    <property type="entry name" value="GH16_2"/>
    <property type="match status" value="1"/>
</dbReference>
<evidence type="ECO:0000259" key="6">
    <source>
        <dbReference type="PROSITE" id="PS51762"/>
    </source>
</evidence>
<keyword evidence="2 3" id="KW-0443">Lipid metabolism</keyword>
<feature type="compositionally biased region" description="Polar residues" evidence="4">
    <location>
        <begin position="1607"/>
        <end position="1645"/>
    </location>
</feature>
<feature type="domain" description="GH16" evidence="6">
    <location>
        <begin position="34"/>
        <end position="257"/>
    </location>
</feature>
<feature type="chain" id="PRO_5011815454" description="Lysophospholipase" evidence="3">
    <location>
        <begin position="18"/>
        <end position="1821"/>
    </location>
</feature>
<feature type="signal peptide" evidence="3">
    <location>
        <begin position="1"/>
        <end position="17"/>
    </location>
</feature>
<feature type="compositionally biased region" description="Basic and acidic residues" evidence="4">
    <location>
        <begin position="341"/>
        <end position="351"/>
    </location>
</feature>
<comment type="catalytic activity">
    <reaction evidence="3">
        <text>a 1-acyl-sn-glycero-3-phosphocholine + H2O = sn-glycerol 3-phosphocholine + a fatty acid + H(+)</text>
        <dbReference type="Rhea" id="RHEA:15177"/>
        <dbReference type="ChEBI" id="CHEBI:15377"/>
        <dbReference type="ChEBI" id="CHEBI:15378"/>
        <dbReference type="ChEBI" id="CHEBI:16870"/>
        <dbReference type="ChEBI" id="CHEBI:28868"/>
        <dbReference type="ChEBI" id="CHEBI:58168"/>
        <dbReference type="EC" id="3.1.1.5"/>
    </reaction>
</comment>
<feature type="compositionally biased region" description="Polar residues" evidence="4">
    <location>
        <begin position="1575"/>
        <end position="1590"/>
    </location>
</feature>
<dbReference type="EC" id="3.1.1.5" evidence="3"/>
<proteinExistence type="inferred from homology"/>
<dbReference type="GO" id="GO:0004553">
    <property type="term" value="F:hydrolase activity, hydrolyzing O-glycosyl compounds"/>
    <property type="evidence" value="ECO:0007669"/>
    <property type="project" value="InterPro"/>
</dbReference>
<evidence type="ECO:0000256" key="1">
    <source>
        <dbReference type="ARBA" id="ARBA00008780"/>
    </source>
</evidence>
<dbReference type="GO" id="GO:0005975">
    <property type="term" value="P:carbohydrate metabolic process"/>
    <property type="evidence" value="ECO:0007669"/>
    <property type="project" value="InterPro"/>
</dbReference>
<feature type="region of interest" description="Disordered" evidence="4">
    <location>
        <begin position="326"/>
        <end position="353"/>
    </location>
</feature>
<name>A0A261XZ39_9FUNG</name>
<dbReference type="SUPFAM" id="SSF52151">
    <property type="entry name" value="FabD/lysophospholipase-like"/>
    <property type="match status" value="1"/>
</dbReference>
<comment type="caution">
    <text evidence="7">The sequence shown here is derived from an EMBL/GenBank/DDBJ whole genome shotgun (WGS) entry which is preliminary data.</text>
</comment>
<dbReference type="GO" id="GO:0009395">
    <property type="term" value="P:phospholipid catabolic process"/>
    <property type="evidence" value="ECO:0007669"/>
    <property type="project" value="InterPro"/>
</dbReference>
<dbReference type="GO" id="GO:0005634">
    <property type="term" value="C:nucleus"/>
    <property type="evidence" value="ECO:0007669"/>
    <property type="project" value="TreeGrafter"/>
</dbReference>
<dbReference type="Pfam" id="PF23305">
    <property type="entry name" value="DUF7082"/>
    <property type="match status" value="1"/>
</dbReference>
<sequence>MLSLVIFLHFSISSVRGAGQKVTCDCGFVQDTGDVWSSVFYTDWTTYSKDIRKDQVFSVAQYTIAAKYNGTLDRVFSHENVWTSPEGLNLQVTSQPTGGSVSTKRKDILYGSFRATMKTTMIAGTVASFYFYYDDNAEFDVELLSYQKNPSTVYWAIHPDIKLANGGSSNLTHAVTPLNFDPTAAFHEYRMDWVPGQVTFYVDSIMQARFVTNIPSVPGAIIFNHWTDGDPNFGYGPPMSNAILQVANTTFFFNTSSDNQLACKGSSTPCNVSDIESGILKPTSSFSAAIPPPRPEYLLSTLAASLVVLLNAVLLPVVFNEAEFPPRSAGLHPKSSASSSDENKTDDKAASKSEWQSALDTLQAWNNLLQKLKDSKVASSTSIPSIKLPDFDMKAFTDLLTPEKLSKLRNLPDVLKQLSDNIRISEKFNFPEHMRDINLPSWTSTDWKSQFSALREQWEAVWRLITLESNKQIMAQIVQDCTNPEINPECAQTAHSHDQSIHRYARTLCDEENEFVKKRRRTIRSSFARYIGVDEDEVHEDDIPIIGVAGSGGGYRSMIAGLGYLQGMERHGLYDCVMYNTAVSGSCWLLCLLHSPIANSDMSAARKHLKNSLGNSIVDITRLYTMARSSDENHYTALHGLVQRGRWAGEITLVDIFGTVLGSVLLSQSSYKALPGTVSQESIHSDGNISSDSTPNFLPVDDLKLSKQQRYVADASRPLPIYCAVRHEIPKVVGENGLTSNKWNNWKPWSRDEIALEDAKAAKRAEETLIEKAPESEADVQGSTRDTKAYFQWFEITPFEMGTEEIDAWIPTWSFGRDFKEGVSLNNLSEQNLMVMMGMMGSAFAATLAHYYREIKDVIPDTALKAADGIFNNYETTLSSTHLLSPASWPNPFYEGKMQHPIGTTIKESPRLYLMDAGMDNNIPFYPLLRPSREVDVVIAVDCSADIWQTRHIDRADGYVKRRGIKGWPADKDTQESIIKSRQDIKPFTIYEARQELADEGDPRVSLIYLPLISNSNAKPDSTFDPHNTPWCSTWNFSYTPEQIDQLANLGENFDPRSKYMQMQSDPKYARQSGQQPYFHNSPMDSPQHLQPQPNTHYPDNLQQQSVTAHQFPQPRVLEYSPQYGPEGTAFTMVLQFHQPDKHLKLGFGSLIVDTKQLSGPGYTTLTASVPPFGQTKWHLSKVPLYLLVLENDIVVNSWWFGEYTYVDGSYDDKMNRKRDAGVAGSDTSPSDMYNAAMQAQSVKRPHSALGVGGAVEAAQLGAKREGDLSGAYAAYGGMYANPYSRYGMGHFGIDEQTRAQMMSSGAYGYRPSQQVYGYPVSAISPGSSSMHMQFSGIGGDMSSMGGQGQEYMAGGTAGHPYLQSDTSSPSVANYNPYASLLNKANLKIAGNMEDMSVNWTAEEWDNRRRLVQFWRRQEGNDIHCTFAPVAPAERVPNSIVVSCIYWQEKNDCYITSVDCIYLLESLIGVRFTVEEKNRIRRNLEGFRPQTVSKCKPDSAEFFKLIMSFPNPKPRNIEKDVKVFPWKVLPYALKKIISKYTASYSSTASVNVDAFSASTGYTPAHSGYVMDPAVSGSSAVPTPATGSSMDSGMEARLSRTPSPHHIGSSQQPLKSRSPSPNLLGSQNTNLGATSASYDTHLSSYHSPLHRTPSPSHSSAHSHHSASPTNSHGPDASNLAANATGITLNVSENDFASATDLSSTSQNIHYEAIHLNHGLTEGEVKPENVGHLSSDQHLSPGALLGVEDSSEQATSNSSRQGEHKSPQEDIPDYTNMVYPYESTELKHETTSHELSSTNLMDDPSLDLSEGDHFLQHEGEGER</sequence>
<dbReference type="PROSITE" id="PS51210">
    <property type="entry name" value="PLA2C"/>
    <property type="match status" value="1"/>
</dbReference>
<keyword evidence="2 3" id="KW-0378">Hydrolase</keyword>
<dbReference type="SUPFAM" id="SSF49899">
    <property type="entry name" value="Concanavalin A-like lectins/glucanases"/>
    <property type="match status" value="1"/>
</dbReference>
<dbReference type="Proteomes" id="UP000242875">
    <property type="component" value="Unassembled WGS sequence"/>
</dbReference>
<dbReference type="CDD" id="cd00413">
    <property type="entry name" value="Glyco_hydrolase_16"/>
    <property type="match status" value="1"/>
</dbReference>
<dbReference type="Gene3D" id="3.40.1090.10">
    <property type="entry name" value="Cytosolic phospholipase A2 catalytic domain"/>
    <property type="match status" value="1"/>
</dbReference>
<evidence type="ECO:0000256" key="4">
    <source>
        <dbReference type="SAM" id="MobiDB-lite"/>
    </source>
</evidence>
<dbReference type="InterPro" id="IPR000757">
    <property type="entry name" value="Beta-glucanase-like"/>
</dbReference>
<feature type="region of interest" description="Disordered" evidence="4">
    <location>
        <begin position="1575"/>
        <end position="1678"/>
    </location>
</feature>
<feature type="region of interest" description="Disordered" evidence="4">
    <location>
        <begin position="1062"/>
        <end position="1101"/>
    </location>
</feature>
<accession>A0A261XZ39</accession>
<dbReference type="InterPro" id="IPR055509">
    <property type="entry name" value="DUF7082"/>
</dbReference>
<keyword evidence="3" id="KW-0732">Signal</keyword>
<dbReference type="InterPro" id="IPR002642">
    <property type="entry name" value="LysoPLipase_cat_dom"/>
</dbReference>
<evidence type="ECO:0000313" key="8">
    <source>
        <dbReference type="Proteomes" id="UP000242875"/>
    </source>
</evidence>
<dbReference type="InterPro" id="IPR016035">
    <property type="entry name" value="Acyl_Trfase/lysoPLipase"/>
</dbReference>
<dbReference type="PANTHER" id="PTHR39463:SF1">
    <property type="entry name" value="MEDUSA"/>
    <property type="match status" value="1"/>
</dbReference>
<dbReference type="InterPro" id="IPR013320">
    <property type="entry name" value="ConA-like_dom_sf"/>
</dbReference>
<organism evidence="7 8">
    <name type="scientific">Bifiguratus adelaidae</name>
    <dbReference type="NCBI Taxonomy" id="1938954"/>
    <lineage>
        <taxon>Eukaryota</taxon>
        <taxon>Fungi</taxon>
        <taxon>Fungi incertae sedis</taxon>
        <taxon>Mucoromycota</taxon>
        <taxon>Mucoromycotina</taxon>
        <taxon>Endogonomycetes</taxon>
        <taxon>Endogonales</taxon>
        <taxon>Endogonales incertae sedis</taxon>
        <taxon>Bifiguratus</taxon>
    </lineage>
</organism>
<dbReference type="GO" id="GO:0004622">
    <property type="term" value="F:phosphatidylcholine lysophospholipase activity"/>
    <property type="evidence" value="ECO:0007669"/>
    <property type="project" value="UniProtKB-EC"/>
</dbReference>
<protein>
    <recommendedName>
        <fullName evidence="3">Lysophospholipase</fullName>
        <ecNumber evidence="3">3.1.1.5</ecNumber>
    </recommendedName>
</protein>
<gene>
    <name evidence="7" type="ORF">BZG36_03696</name>
</gene>
<feature type="compositionally biased region" description="Basic and acidic residues" evidence="4">
    <location>
        <begin position="1808"/>
        <end position="1821"/>
    </location>
</feature>
<reference evidence="7 8" key="1">
    <citation type="journal article" date="2017" name="Mycologia">
        <title>Bifiguratus adelaidae, gen. et sp. nov., a new member of Mucoromycotina in endophytic and soil-dwelling habitats.</title>
        <authorList>
            <person name="Torres-Cruz T.J."/>
            <person name="Billingsley Tobias T.L."/>
            <person name="Almatruk M."/>
            <person name="Hesse C."/>
            <person name="Kuske C.R."/>
            <person name="Desiro A."/>
            <person name="Benucci G.M."/>
            <person name="Bonito G."/>
            <person name="Stajich J.E."/>
            <person name="Dunlap C."/>
            <person name="Arnold A.E."/>
            <person name="Porras-Alfaro A."/>
        </authorList>
    </citation>
    <scope>NUCLEOTIDE SEQUENCE [LARGE SCALE GENOMIC DNA]</scope>
    <source>
        <strain evidence="7 8">AZ0501</strain>
    </source>
</reference>
<evidence type="ECO:0000259" key="5">
    <source>
        <dbReference type="PROSITE" id="PS51210"/>
    </source>
</evidence>